<dbReference type="InterPro" id="IPR035899">
    <property type="entry name" value="DBL_dom_sf"/>
</dbReference>
<protein>
    <submittedName>
        <fullName evidence="7">CNH domain-containing protein</fullName>
    </submittedName>
</protein>
<dbReference type="PROSITE" id="PS50219">
    <property type="entry name" value="CNH"/>
    <property type="match status" value="1"/>
</dbReference>
<dbReference type="CDD" id="cd00160">
    <property type="entry name" value="RhoGEF"/>
    <property type="match status" value="1"/>
</dbReference>
<feature type="region of interest" description="Disordered" evidence="3">
    <location>
        <begin position="1453"/>
        <end position="1487"/>
    </location>
</feature>
<feature type="region of interest" description="Disordered" evidence="3">
    <location>
        <begin position="758"/>
        <end position="782"/>
    </location>
</feature>
<feature type="compositionally biased region" description="Polar residues" evidence="3">
    <location>
        <begin position="1293"/>
        <end position="1305"/>
    </location>
</feature>
<organism evidence="7 8">
    <name type="scientific">Lentinula lateritia</name>
    <dbReference type="NCBI Taxonomy" id="40482"/>
    <lineage>
        <taxon>Eukaryota</taxon>
        <taxon>Fungi</taxon>
        <taxon>Dikarya</taxon>
        <taxon>Basidiomycota</taxon>
        <taxon>Agaricomycotina</taxon>
        <taxon>Agaricomycetes</taxon>
        <taxon>Agaricomycetidae</taxon>
        <taxon>Agaricales</taxon>
        <taxon>Marasmiineae</taxon>
        <taxon>Omphalotaceae</taxon>
        <taxon>Lentinula</taxon>
    </lineage>
</organism>
<dbReference type="PROSITE" id="PS50010">
    <property type="entry name" value="DH_2"/>
    <property type="match status" value="1"/>
</dbReference>
<comment type="caution">
    <text evidence="7">The sequence shown here is derived from an EMBL/GenBank/DDBJ whole genome shotgun (WGS) entry which is preliminary data.</text>
</comment>
<keyword evidence="1" id="KW-0597">Phosphoprotein</keyword>
<dbReference type="InterPro" id="IPR011993">
    <property type="entry name" value="PH-like_dom_sf"/>
</dbReference>
<feature type="compositionally biased region" description="Low complexity" evidence="3">
    <location>
        <begin position="1472"/>
        <end position="1487"/>
    </location>
</feature>
<feature type="region of interest" description="Disordered" evidence="3">
    <location>
        <begin position="131"/>
        <end position="165"/>
    </location>
</feature>
<dbReference type="PANTHER" id="PTHR46572:SF1">
    <property type="entry name" value="RHO1 GUANINE NUCLEOTIDE EXCHANGE FACTOR TUS1"/>
    <property type="match status" value="1"/>
</dbReference>
<dbReference type="Gene3D" id="1.20.900.10">
    <property type="entry name" value="Dbl homology (DH) domain"/>
    <property type="match status" value="2"/>
</dbReference>
<evidence type="ECO:0000259" key="5">
    <source>
        <dbReference type="PROSITE" id="PS50010"/>
    </source>
</evidence>
<feature type="domain" description="PH" evidence="4">
    <location>
        <begin position="1368"/>
        <end position="1556"/>
    </location>
</feature>
<feature type="region of interest" description="Disordered" evidence="3">
    <location>
        <begin position="426"/>
        <end position="467"/>
    </location>
</feature>
<dbReference type="Gene3D" id="2.30.29.30">
    <property type="entry name" value="Pleckstrin-homology domain (PH domain)/Phosphotyrosine-binding domain (PTB)"/>
    <property type="match status" value="1"/>
</dbReference>
<dbReference type="InterPro" id="IPR000219">
    <property type="entry name" value="DH_dom"/>
</dbReference>
<gene>
    <name evidence="7" type="ORF">C8R41DRAFT_920722</name>
</gene>
<dbReference type="Pfam" id="PF00780">
    <property type="entry name" value="CNH"/>
    <property type="match status" value="1"/>
</dbReference>
<feature type="compositionally biased region" description="Low complexity" evidence="3">
    <location>
        <begin position="1503"/>
        <end position="1512"/>
    </location>
</feature>
<feature type="region of interest" description="Disordered" evidence="3">
    <location>
        <begin position="929"/>
        <end position="963"/>
    </location>
</feature>
<feature type="compositionally biased region" description="Basic and acidic residues" evidence="3">
    <location>
        <begin position="302"/>
        <end position="311"/>
    </location>
</feature>
<feature type="compositionally biased region" description="Polar residues" evidence="3">
    <location>
        <begin position="316"/>
        <end position="330"/>
    </location>
</feature>
<feature type="region of interest" description="Disordered" evidence="3">
    <location>
        <begin position="1503"/>
        <end position="1531"/>
    </location>
</feature>
<feature type="compositionally biased region" description="Low complexity" evidence="3">
    <location>
        <begin position="432"/>
        <end position="448"/>
    </location>
</feature>
<evidence type="ECO:0000256" key="2">
    <source>
        <dbReference type="ARBA" id="ARBA00022658"/>
    </source>
</evidence>
<dbReference type="InterPro" id="IPR052233">
    <property type="entry name" value="Rho-type_GEFs"/>
</dbReference>
<dbReference type="PROSITE" id="PS50003">
    <property type="entry name" value="PH_DOMAIN"/>
    <property type="match status" value="1"/>
</dbReference>
<feature type="compositionally biased region" description="Basic and acidic residues" evidence="3">
    <location>
        <begin position="929"/>
        <end position="938"/>
    </location>
</feature>
<feature type="region of interest" description="Disordered" evidence="3">
    <location>
        <begin position="192"/>
        <end position="377"/>
    </location>
</feature>
<evidence type="ECO:0000313" key="8">
    <source>
        <dbReference type="Proteomes" id="UP001150217"/>
    </source>
</evidence>
<feature type="compositionally biased region" description="Low complexity" evidence="3">
    <location>
        <begin position="1976"/>
        <end position="1985"/>
    </location>
</feature>
<sequence>MENKRPLSPEVPDEDLQQLYDQVWAGFGSEDTQSIESASSYTPSTASVLSPRDGVRRQDTSEQDREDIGRIYSVYAADNLPDVVYNYGSPSSATNGSNIYQHQRDTDNYYGYISSPISPVSTAAATYARSARSASIRSNGRERSGSGSARRLPLPPTPASGWNAPTQMTTAKEYQRQGHVSSMSTSSISSVASSRKLPATPASAPVVTLGGRDLDRLGVGLPTSPRPSKSPSPTRGRGGVDSGLSLAADYLQPEANLQPRRNRSRSPYQTNRSMQVVSGRSANTSPALVAAPLPPTKSPRSYFDEKSRKDPGLSMNRWNSTSSSIVNGVNAQGLRIPPPPPLLSFQPPSQLRQPQYSMPEPDLYADPNAGPSSIVRRPTDMLRELSDGANFDRYHPEERHDQLGVDADEASYDWDEDYELQQQRFAADAPRSYQSYSSSQSQPQGSSSRRNRKPKNPRDWTYEYSEGNDNEYSSDEFINYSLLSHLAVQLRDKVPRGVHVKASIPYEGAFTGKDIVDTVQSLIRKHLLLNHSLSLTNSTPYPASFSSSSSSPSVDRRAALHVARSLQCQLLFYEVDGGGRELCDGVEEVYMFSEDDISSSPSGSGFGFGTMSPRMTSGHSTVLPLPTAVVTMLTRCYVPTCVDDKPCYASDCPKRGLSIQRMLSPSSKIAPVVINITDTSSYPSLEEERKPWRETVPEEVFSRIPEGEVKRQVAIHDLITKETDYLADLIVLETQFMLPLSEWVVSISGSQNLENGLVATTSSHSPPPTPSGSTAAFVSPPRMRKSSSSFSSSSSTSSPLLAFSPALQTLLPLLHALITAQTRLLDHLRVRARESQYGIIEGIGDLYLERAASSEWRAGWGGGWVQGRGFVSTADRAKEGWTGGRGYDEWVGVWATCGLGGLGIFSPAISTTTDENGNEDWKKIIAEQEMQRQQKQRESNPTAAEDESTGEVGTETGGIKEPRGYLLPDIDLKKFTELLALPAAHLKSYPSLLSTILAESSRSADPVSSLSSPSSSTDTAANSTSPAALKTNKKKAGKEKEENENPDASYLREAIRAMRALWGYGKVKTFQLSMNVCASGGDDNKGSMGVMGEAAIKWEWFNLVSEEERKEIGKTEVKRQAIIFELIKGEMGYVKDLENVEHMYITPLVNSSTSNTPIIPAVRLSQFLSSVFNNIQSLHFHHLTLLQALFRIQYDEHPTIRSVSAPILDAALNWREAYMEYIPNYPIAAYTIDSEMRTNPAFKDFVQRCTRHPDAHRLDMKNFINRPIPRLLRYELLLKGILEETPVGPIAASNRQGGSLTSSRGANAVHEDHSSIPQVLDVIRRLGKDTEPGVVNAKSKVELWKYNEGLVFKQGEWIDMDLLAESRSLIHSGKLLRQTDGLEWSGWTELYVLLFDNYMVLTKPKEREDVTKYHVNRRPIPLDLLTIDSLTEPPVQRGTGPGLLRGLRSQGTIGQGLEASSPNELLASSEGSTPVETPSSEMSPSTSSRLLYPITLHHLGRHSVSPTTSSLIPPLPAGPSSSRTAQQAKPPPNIILYTESATARAEWGAKLQEALGIRRVVQESNKVFEIETLSSETFVTPVGSDALGVGNAGVLGIGYSPDTVTGKVTCSVPFNTADGRGLVAVGCAEGVWIGFRHDPKSMRRVLHLKLVAQCAMLEDYGIFLVLADKSLFAYHIEALVPSSFQSASTSQVPQKLNGNKDVHFFTVGTLHGRTLVIYMKKKGLDSIFRVLEPVSEKIKERAKPPSGFGSRLFVRSLKSEWFKIYRDFFLPSESYDVIFLKARIAILCSKGFEIMDLNEHVSIPSSPRYANEHRSTTASKSAEDEFLLCYNEFGVYVDKHGDPNRPSGTIEWEGTAERVAVHAPYVLLFDSRFIEIRHLETGRLAQIIPGNDIRCIWDGRGVSPLTPMSPSAQNLSFPVLDRSDEPLNQDALVHAVMNAPDVVGGGSRGRFVVQQVFELLPTVPLFLPDQAPDGSSVVGSYSNSGSGSGSGIGAPGLRLSVGQSSNVTPPLPYSPQQLRNSPSWRS</sequence>
<feature type="region of interest" description="Disordered" evidence="3">
    <location>
        <begin position="1976"/>
        <end position="2026"/>
    </location>
</feature>
<dbReference type="Pfam" id="PF15405">
    <property type="entry name" value="PH_5"/>
    <property type="match status" value="1"/>
</dbReference>
<dbReference type="InterPro" id="IPR001849">
    <property type="entry name" value="PH_domain"/>
</dbReference>
<feature type="compositionally biased region" description="Polar residues" evidence="3">
    <location>
        <begin position="265"/>
        <end position="286"/>
    </location>
</feature>
<feature type="region of interest" description="Disordered" evidence="3">
    <location>
        <begin position="31"/>
        <end position="68"/>
    </location>
</feature>
<evidence type="ECO:0000313" key="7">
    <source>
        <dbReference type="EMBL" id="KAJ4489046.1"/>
    </source>
</evidence>
<keyword evidence="2" id="KW-0344">Guanine-nucleotide releasing factor</keyword>
<feature type="region of interest" description="Disordered" evidence="3">
    <location>
        <begin position="1004"/>
        <end position="1047"/>
    </location>
</feature>
<evidence type="ECO:0000259" key="6">
    <source>
        <dbReference type="PROSITE" id="PS50219"/>
    </source>
</evidence>
<feature type="compositionally biased region" description="Low complexity" evidence="3">
    <location>
        <begin position="343"/>
        <end position="355"/>
    </location>
</feature>
<evidence type="ECO:0000256" key="1">
    <source>
        <dbReference type="ARBA" id="ARBA00022553"/>
    </source>
</evidence>
<feature type="domain" description="CNH" evidence="6">
    <location>
        <begin position="1605"/>
        <end position="1903"/>
    </location>
</feature>
<accession>A0ABQ8VD37</accession>
<feature type="domain" description="DH" evidence="5">
    <location>
        <begin position="1118"/>
        <end position="1333"/>
    </location>
</feature>
<feature type="region of interest" description="Disordered" evidence="3">
    <location>
        <begin position="1293"/>
        <end position="1312"/>
    </location>
</feature>
<name>A0ABQ8VD37_9AGAR</name>
<dbReference type="SMART" id="SM00325">
    <property type="entry name" value="RhoGEF"/>
    <property type="match status" value="1"/>
</dbReference>
<dbReference type="SMART" id="SM00233">
    <property type="entry name" value="PH"/>
    <property type="match status" value="1"/>
</dbReference>
<dbReference type="SUPFAM" id="SSF48065">
    <property type="entry name" value="DBL homology domain (DH-domain)"/>
    <property type="match status" value="2"/>
</dbReference>
<dbReference type="EMBL" id="JANVFT010000045">
    <property type="protein sequence ID" value="KAJ4489046.1"/>
    <property type="molecule type" value="Genomic_DNA"/>
</dbReference>
<reference evidence="7" key="1">
    <citation type="submission" date="2022-08" db="EMBL/GenBank/DDBJ databases">
        <title>A Global Phylogenomic Analysis of the Shiitake Genus Lentinula.</title>
        <authorList>
            <consortium name="DOE Joint Genome Institute"/>
            <person name="Sierra-Patev S."/>
            <person name="Min B."/>
            <person name="Naranjo-Ortiz M."/>
            <person name="Looney B."/>
            <person name="Konkel Z."/>
            <person name="Slot J.C."/>
            <person name="Sakamoto Y."/>
            <person name="Steenwyk J.L."/>
            <person name="Rokas A."/>
            <person name="Carro J."/>
            <person name="Camarero S."/>
            <person name="Ferreira P."/>
            <person name="Molpeceres G."/>
            <person name="Ruiz-Duenas F.J."/>
            <person name="Serrano A."/>
            <person name="Henrissat B."/>
            <person name="Drula E."/>
            <person name="Hughes K.W."/>
            <person name="Mata J.L."/>
            <person name="Ishikawa N.K."/>
            <person name="Vargas-Isla R."/>
            <person name="Ushijima S."/>
            <person name="Smith C.A."/>
            <person name="Ahrendt S."/>
            <person name="Andreopoulos W."/>
            <person name="He G."/>
            <person name="Labutti K."/>
            <person name="Lipzen A."/>
            <person name="Ng V."/>
            <person name="Riley R."/>
            <person name="Sandor L."/>
            <person name="Barry K."/>
            <person name="Martinez A.T."/>
            <person name="Xiao Y."/>
            <person name="Gibbons J.G."/>
            <person name="Terashima K."/>
            <person name="Grigoriev I.V."/>
            <person name="Hibbett D.S."/>
        </authorList>
    </citation>
    <scope>NUCLEOTIDE SEQUENCE</scope>
    <source>
        <strain evidence="7">RHP3577 ss4</strain>
    </source>
</reference>
<dbReference type="SMART" id="SM00036">
    <property type="entry name" value="CNH"/>
    <property type="match status" value="1"/>
</dbReference>
<dbReference type="Proteomes" id="UP001150217">
    <property type="component" value="Unassembled WGS sequence"/>
</dbReference>
<keyword evidence="8" id="KW-1185">Reference proteome</keyword>
<feature type="compositionally biased region" description="Polar residues" evidence="3">
    <location>
        <begin position="2001"/>
        <end position="2026"/>
    </location>
</feature>
<evidence type="ECO:0000259" key="4">
    <source>
        <dbReference type="PROSITE" id="PS50003"/>
    </source>
</evidence>
<feature type="compositionally biased region" description="Basic and acidic residues" evidence="3">
    <location>
        <begin position="53"/>
        <end position="68"/>
    </location>
</feature>
<evidence type="ECO:0000256" key="3">
    <source>
        <dbReference type="SAM" id="MobiDB-lite"/>
    </source>
</evidence>
<dbReference type="Pfam" id="PF00621">
    <property type="entry name" value="RhoGEF"/>
    <property type="match status" value="1"/>
</dbReference>
<feature type="compositionally biased region" description="Low complexity" evidence="3">
    <location>
        <begin position="1004"/>
        <end position="1030"/>
    </location>
</feature>
<feature type="compositionally biased region" description="Polar residues" evidence="3">
    <location>
        <begin position="31"/>
        <end position="48"/>
    </location>
</feature>
<proteinExistence type="predicted"/>
<dbReference type="InterPro" id="IPR041675">
    <property type="entry name" value="PH_5"/>
</dbReference>
<dbReference type="InterPro" id="IPR001180">
    <property type="entry name" value="CNH_dom"/>
</dbReference>
<dbReference type="SUPFAM" id="SSF50729">
    <property type="entry name" value="PH domain-like"/>
    <property type="match status" value="1"/>
</dbReference>
<dbReference type="PANTHER" id="PTHR46572">
    <property type="entry name" value="RHO1 GDP-GTP EXCHANGE PROTEIN 1-RELATED"/>
    <property type="match status" value="1"/>
</dbReference>